<dbReference type="GO" id="GO:0005686">
    <property type="term" value="C:U2 snRNP"/>
    <property type="evidence" value="ECO:0007669"/>
    <property type="project" value="TreeGrafter"/>
</dbReference>
<proteinExistence type="inferred from homology"/>
<gene>
    <name evidence="7" type="ORF">EJ04DRAFT_83577</name>
</gene>
<keyword evidence="7" id="KW-0687">Ribonucleoprotein</keyword>
<dbReference type="AlphaFoldDB" id="A0A9P4QKG6"/>
<evidence type="ECO:0000256" key="1">
    <source>
        <dbReference type="ARBA" id="ARBA00004123"/>
    </source>
</evidence>
<dbReference type="PANTHER" id="PTHR10552">
    <property type="entry name" value="U2 SMALL NUCLEAR RIBONUCLEOPROTEIN A"/>
    <property type="match status" value="1"/>
</dbReference>
<dbReference type="InterPro" id="IPR044640">
    <property type="entry name" value="RU2A"/>
</dbReference>
<dbReference type="Gene3D" id="3.80.10.10">
    <property type="entry name" value="Ribonuclease Inhibitor"/>
    <property type="match status" value="1"/>
</dbReference>
<evidence type="ECO:0000313" key="7">
    <source>
        <dbReference type="EMBL" id="KAF2728987.1"/>
    </source>
</evidence>
<keyword evidence="8" id="KW-1185">Reference proteome</keyword>
<dbReference type="FunFam" id="3.80.10.10:FF:000026">
    <property type="entry name" value="U2 small nuclear ribonucleoprotein A"/>
    <property type="match status" value="1"/>
</dbReference>
<evidence type="ECO:0000256" key="5">
    <source>
        <dbReference type="ARBA" id="ARBA00024196"/>
    </source>
</evidence>
<sequence>MRLTTDLINSSVSYINCLKERELDLRGQKLSAIENMGAAQHNDVIDLTDNDIGQLGNFPIWRRLRGLLLGQNRITNIQANIASNIPNVNTIVLSRNRIAELADLEPLQGLKKLEYLAMNGNPVTSKDKYRLWVISRLPSVRFLDYQKVRQSERETAFQLFGTPSSPTDLAKQILTVKSAPGLTVPRFANGAAAADKETGVKKMYTQEEQERFRKMVGAAKTVDEVARLEKDWAEGRIPSEVLRGDAMEE</sequence>
<dbReference type="GO" id="GO:0000398">
    <property type="term" value="P:mRNA splicing, via spliceosome"/>
    <property type="evidence" value="ECO:0007669"/>
    <property type="project" value="InterPro"/>
</dbReference>
<evidence type="ECO:0000256" key="6">
    <source>
        <dbReference type="ARBA" id="ARBA00024238"/>
    </source>
</evidence>
<keyword evidence="4" id="KW-0539">Nucleus</keyword>
<dbReference type="Pfam" id="PF14580">
    <property type="entry name" value="LRR_9"/>
    <property type="match status" value="1"/>
</dbReference>
<keyword evidence="2" id="KW-0433">Leucine-rich repeat</keyword>
<protein>
    <recommendedName>
        <fullName evidence="6">U2 small nuclear ribonucleoprotein A'</fullName>
    </recommendedName>
</protein>
<reference evidence="7" key="1">
    <citation type="journal article" date="2020" name="Stud. Mycol.">
        <title>101 Dothideomycetes genomes: a test case for predicting lifestyles and emergence of pathogens.</title>
        <authorList>
            <person name="Haridas S."/>
            <person name="Albert R."/>
            <person name="Binder M."/>
            <person name="Bloem J."/>
            <person name="Labutti K."/>
            <person name="Salamov A."/>
            <person name="Andreopoulos B."/>
            <person name="Baker S."/>
            <person name="Barry K."/>
            <person name="Bills G."/>
            <person name="Bluhm B."/>
            <person name="Cannon C."/>
            <person name="Castanera R."/>
            <person name="Culley D."/>
            <person name="Daum C."/>
            <person name="Ezra D."/>
            <person name="Gonzalez J."/>
            <person name="Henrissat B."/>
            <person name="Kuo A."/>
            <person name="Liang C."/>
            <person name="Lipzen A."/>
            <person name="Lutzoni F."/>
            <person name="Magnuson J."/>
            <person name="Mondo S."/>
            <person name="Nolan M."/>
            <person name="Ohm R."/>
            <person name="Pangilinan J."/>
            <person name="Park H.-J."/>
            <person name="Ramirez L."/>
            <person name="Alfaro M."/>
            <person name="Sun H."/>
            <person name="Tritt A."/>
            <person name="Yoshinaga Y."/>
            <person name="Zwiers L.-H."/>
            <person name="Turgeon B."/>
            <person name="Goodwin S."/>
            <person name="Spatafora J."/>
            <person name="Crous P."/>
            <person name="Grigoriev I."/>
        </authorList>
    </citation>
    <scope>NUCLEOTIDE SEQUENCE</scope>
    <source>
        <strain evidence="7">CBS 125425</strain>
    </source>
</reference>
<comment type="subcellular location">
    <subcellularLocation>
        <location evidence="1">Nucleus</location>
    </subcellularLocation>
</comment>
<dbReference type="PANTHER" id="PTHR10552:SF6">
    <property type="entry name" value="U2 SMALL NUCLEAR RIBONUCLEOPROTEIN A"/>
    <property type="match status" value="1"/>
</dbReference>
<name>A0A9P4QKG6_9PLEO</name>
<comment type="caution">
    <text evidence="7">The sequence shown here is derived from an EMBL/GenBank/DDBJ whole genome shotgun (WGS) entry which is preliminary data.</text>
</comment>
<keyword evidence="3" id="KW-0677">Repeat</keyword>
<organism evidence="7 8">
    <name type="scientific">Polyplosphaeria fusca</name>
    <dbReference type="NCBI Taxonomy" id="682080"/>
    <lineage>
        <taxon>Eukaryota</taxon>
        <taxon>Fungi</taxon>
        <taxon>Dikarya</taxon>
        <taxon>Ascomycota</taxon>
        <taxon>Pezizomycotina</taxon>
        <taxon>Dothideomycetes</taxon>
        <taxon>Pleosporomycetidae</taxon>
        <taxon>Pleosporales</taxon>
        <taxon>Tetraplosphaeriaceae</taxon>
        <taxon>Polyplosphaeria</taxon>
    </lineage>
</organism>
<dbReference type="InterPro" id="IPR032675">
    <property type="entry name" value="LRR_dom_sf"/>
</dbReference>
<dbReference type="SUPFAM" id="SSF52058">
    <property type="entry name" value="L domain-like"/>
    <property type="match status" value="1"/>
</dbReference>
<evidence type="ECO:0000256" key="4">
    <source>
        <dbReference type="ARBA" id="ARBA00023242"/>
    </source>
</evidence>
<dbReference type="EMBL" id="ML996260">
    <property type="protein sequence ID" value="KAF2728987.1"/>
    <property type="molecule type" value="Genomic_DNA"/>
</dbReference>
<dbReference type="Proteomes" id="UP000799444">
    <property type="component" value="Unassembled WGS sequence"/>
</dbReference>
<evidence type="ECO:0000256" key="3">
    <source>
        <dbReference type="ARBA" id="ARBA00022737"/>
    </source>
</evidence>
<dbReference type="GO" id="GO:0030620">
    <property type="term" value="F:U2 snRNA binding"/>
    <property type="evidence" value="ECO:0007669"/>
    <property type="project" value="InterPro"/>
</dbReference>
<evidence type="ECO:0000256" key="2">
    <source>
        <dbReference type="ARBA" id="ARBA00022614"/>
    </source>
</evidence>
<accession>A0A9P4QKG6</accession>
<comment type="similarity">
    <text evidence="5">Belongs to the U2 small nuclear ribonucleoprotein A family.</text>
</comment>
<evidence type="ECO:0000313" key="8">
    <source>
        <dbReference type="Proteomes" id="UP000799444"/>
    </source>
</evidence>
<dbReference type="OrthoDB" id="433501at2759"/>